<keyword evidence="2" id="KW-0645">Protease</keyword>
<dbReference type="PRINTS" id="PR00723">
    <property type="entry name" value="SUBTILISIN"/>
</dbReference>
<keyword evidence="3" id="KW-0378">Hydrolase</keyword>
<keyword evidence="4" id="KW-0720">Serine protease</keyword>
<dbReference type="SUPFAM" id="SSF52743">
    <property type="entry name" value="Subtilisin-like"/>
    <property type="match status" value="1"/>
</dbReference>
<protein>
    <submittedName>
        <fullName evidence="7">S8 family serine peptidase</fullName>
    </submittedName>
</protein>
<evidence type="ECO:0000256" key="5">
    <source>
        <dbReference type="PROSITE-ProRule" id="PRU01240"/>
    </source>
</evidence>
<feature type="chain" id="PRO_5047385841" evidence="6">
    <location>
        <begin position="27"/>
        <end position="1138"/>
    </location>
</feature>
<feature type="signal peptide" evidence="6">
    <location>
        <begin position="1"/>
        <end position="26"/>
    </location>
</feature>
<evidence type="ECO:0000313" key="7">
    <source>
        <dbReference type="EMBL" id="MST33296.1"/>
    </source>
</evidence>
<evidence type="ECO:0000256" key="3">
    <source>
        <dbReference type="ARBA" id="ARBA00022801"/>
    </source>
</evidence>
<keyword evidence="8" id="KW-1185">Reference proteome</keyword>
<accession>A0ABW9QVB9</accession>
<evidence type="ECO:0000313" key="8">
    <source>
        <dbReference type="Proteomes" id="UP000437736"/>
    </source>
</evidence>
<evidence type="ECO:0000256" key="4">
    <source>
        <dbReference type="ARBA" id="ARBA00022825"/>
    </source>
</evidence>
<proteinExistence type="inferred from homology"/>
<dbReference type="InterPro" id="IPR015500">
    <property type="entry name" value="Peptidase_S8_subtilisin-rel"/>
</dbReference>
<dbReference type="Proteomes" id="UP000437736">
    <property type="component" value="Unassembled WGS sequence"/>
</dbReference>
<comment type="caution">
    <text evidence="7">The sequence shown here is derived from an EMBL/GenBank/DDBJ whole genome shotgun (WGS) entry which is preliminary data.</text>
</comment>
<name>A0ABW9QVB9_9ACTN</name>
<dbReference type="PROSITE" id="PS51892">
    <property type="entry name" value="SUBTILASE"/>
    <property type="match status" value="1"/>
</dbReference>
<evidence type="ECO:0000256" key="6">
    <source>
        <dbReference type="SAM" id="SignalP"/>
    </source>
</evidence>
<dbReference type="PANTHER" id="PTHR43806:SF11">
    <property type="entry name" value="CEREVISIN-RELATED"/>
    <property type="match status" value="1"/>
</dbReference>
<dbReference type="InterPro" id="IPR036852">
    <property type="entry name" value="Peptidase_S8/S53_dom_sf"/>
</dbReference>
<gene>
    <name evidence="7" type="ORF">GHK86_11270</name>
</gene>
<organism evidence="7 8">
    <name type="scientific">Acidiferrimicrobium australe</name>
    <dbReference type="NCBI Taxonomy" id="2664430"/>
    <lineage>
        <taxon>Bacteria</taxon>
        <taxon>Bacillati</taxon>
        <taxon>Actinomycetota</taxon>
        <taxon>Acidimicrobiia</taxon>
        <taxon>Acidimicrobiales</taxon>
        <taxon>Acidimicrobiaceae</taxon>
        <taxon>Acidiferrimicrobium</taxon>
    </lineage>
</organism>
<evidence type="ECO:0000256" key="1">
    <source>
        <dbReference type="ARBA" id="ARBA00011073"/>
    </source>
</evidence>
<dbReference type="Gene3D" id="3.40.50.200">
    <property type="entry name" value="Peptidase S8/S53 domain"/>
    <property type="match status" value="1"/>
</dbReference>
<reference evidence="7 8" key="1">
    <citation type="submission" date="2019-11" db="EMBL/GenBank/DDBJ databases">
        <title>Acidiferrimicrobium australis gen. nov., sp. nov., an acidophilic and obligately heterotrophic, member of the Actinobacteria that catalyses dissimilatory oxido- reduction of iron isolated from metal-rich acidic water in Chile.</title>
        <authorList>
            <person name="Gonzalez D."/>
            <person name="Huber K."/>
            <person name="Hedrich S."/>
            <person name="Rojas-Villalobos C."/>
            <person name="Quatrini R."/>
            <person name="Dinamarca M.A."/>
            <person name="Schwarz A."/>
            <person name="Canales C."/>
            <person name="Nancucheo I."/>
        </authorList>
    </citation>
    <scope>NUCLEOTIDE SEQUENCE [LARGE SCALE GENOMIC DNA]</scope>
    <source>
        <strain evidence="7 8">USS-CCA1</strain>
    </source>
</reference>
<dbReference type="PROSITE" id="PS00138">
    <property type="entry name" value="SUBTILASE_SER"/>
    <property type="match status" value="1"/>
</dbReference>
<comment type="caution">
    <text evidence="5">Lacks conserved residue(s) required for the propagation of feature annotation.</text>
</comment>
<dbReference type="PANTHER" id="PTHR43806">
    <property type="entry name" value="PEPTIDASE S8"/>
    <property type="match status" value="1"/>
</dbReference>
<dbReference type="EMBL" id="WJHE01000552">
    <property type="protein sequence ID" value="MST33296.1"/>
    <property type="molecule type" value="Genomic_DNA"/>
</dbReference>
<comment type="similarity">
    <text evidence="1 5">Belongs to the peptidase S8 family.</text>
</comment>
<keyword evidence="6" id="KW-0732">Signal</keyword>
<evidence type="ECO:0000256" key="2">
    <source>
        <dbReference type="ARBA" id="ARBA00022670"/>
    </source>
</evidence>
<dbReference type="InterPro" id="IPR023828">
    <property type="entry name" value="Peptidase_S8_Ser-AS"/>
</dbReference>
<sequence length="1138" mass="114458">MKRSLRRVAGGLPLALAALVVSPVAAGATPTGLPATTAGTPAPLTAATARALSENVDQRVIVVLRSRLASVGRTAGALEAEAAAVQRPVLAQLRETHARNVHSLSLVDAVTATVSSGEAARLRSDPAVSEVIPDSVVPLGTPVAARPGGSTSQAAGFKTPAGVCPGGKAVQLNPEAVETIHAASQSGRGATAQALGYTGAGVKVAFIAGGIDTNQPDFIRPNGSHVFVDYQDFSNTGNGGPQGTASLESFLDASSIAAQGRKVYNLQDFGTGLAQPCRIRIRGVAPGASLVDINVFGSAASAYSSTILQGINWAVLHDHVNVLNESFGSNPFPDVQALDLTEQADNAAIARGVTVTVSSGDAGPTNTIGSPASDPSVIDAGASTTFRAYLQAGIVPLASSVHHWLDNNVSALSSGGVTESGRTVDVLAPGDLNWVLCSSDLHLYPGCSNAQGKGENFTLEGGTSEAAPLTAGVAALVIQAYRQSHHGASPSPAVVKQIITSTAENVSAPADQQGAGMLDAYAAVLAARSYAGSSVGRAGHTVLTSSDQLDTAAAPSSPVTLTDTLTNNGASTATYDLSTRVLGPATTVSDTTSSLTGANSYATTEHFTVPAHQARLKTQVAYTSSSTLSTNFAGAVTIYLYGPGGTFAANSLPQGMGAHGEAVVADPAPGTWTALIVGGAPSTAHFLAQVATWRSLGTLSPSTLTLAPGASAPVTLTTTTPANPGDESGSILIRNTTPGLPYWAVKTSVAVILRSQASPTSTFTGTVTGGNGRATDTGQSAFYEVPVAAGTPALNASIVPASPQDTFTAELISPGGVAQSTSSNSLLTQTAAGPRLVWENGTQLHVLSPAAGTWTLAINFYNRVSGTMVDQPFTVSLDTTAPAVSASGLPDAATTTLPAGTPSTVDVTVTNNGTTPEEYFVDARLATTATLKLRPLTTAAAPVPPNGVDAPTYLVPPQTSAITASATGPRPVVFDYSYLFGDPDLLVNPATPSKTATGTYGPGSPGVPAGEWAVTPELAGPDGLKGYPATTVSTSMTATTAAFDPAVSSPTGDIWKTAVDPTAGGTPYLVEPGHTVTIPVTITPQGPAGTTVSGTLYVDDYSAINQQAADSLSNAGVVVPSGSELAALPYTYTVSAGS</sequence>
<dbReference type="InterPro" id="IPR050131">
    <property type="entry name" value="Peptidase_S8_subtilisin-like"/>
</dbReference>